<feature type="transmembrane region" description="Helical" evidence="1">
    <location>
        <begin position="148"/>
        <end position="171"/>
    </location>
</feature>
<keyword evidence="1" id="KW-0472">Membrane</keyword>
<proteinExistence type="predicted"/>
<keyword evidence="1" id="KW-0812">Transmembrane</keyword>
<dbReference type="RefSeq" id="WP_188462810.1">
    <property type="nucleotide sequence ID" value="NZ_BAABHU010000005.1"/>
</dbReference>
<feature type="transmembrane region" description="Helical" evidence="1">
    <location>
        <begin position="123"/>
        <end position="142"/>
    </location>
</feature>
<gene>
    <name evidence="2" type="ORF">GCM10011506_19480</name>
</gene>
<sequence>MKEFNEFKDEWQAGRQQVVQNTSDTTKIKELARQKKRKSIMAHVGTIIVLTITLVILCLFFYYVAPFKTILSLTGVALMLGGLTLRIIVEIFSLLKANKLRLDYSLKDSNNQLISFYKFRTKIHGGFTLIIIALYCIGFYMLTPEFSLYINLQWMILMDSSFVVIAVILFWQLKKGVMAEKQVLKELVNLNSGLDNE</sequence>
<name>A0ABQ1M457_9BACT</name>
<evidence type="ECO:0000313" key="3">
    <source>
        <dbReference type="Proteomes" id="UP000636010"/>
    </source>
</evidence>
<keyword evidence="3" id="KW-1185">Reference proteome</keyword>
<comment type="caution">
    <text evidence="2">The sequence shown here is derived from an EMBL/GenBank/DDBJ whole genome shotgun (WGS) entry which is preliminary data.</text>
</comment>
<evidence type="ECO:0000313" key="2">
    <source>
        <dbReference type="EMBL" id="GGC34109.1"/>
    </source>
</evidence>
<keyword evidence="1" id="KW-1133">Transmembrane helix</keyword>
<organism evidence="2 3">
    <name type="scientific">Marivirga lumbricoides</name>
    <dbReference type="NCBI Taxonomy" id="1046115"/>
    <lineage>
        <taxon>Bacteria</taxon>
        <taxon>Pseudomonadati</taxon>
        <taxon>Bacteroidota</taxon>
        <taxon>Cytophagia</taxon>
        <taxon>Cytophagales</taxon>
        <taxon>Marivirgaceae</taxon>
        <taxon>Marivirga</taxon>
    </lineage>
</organism>
<dbReference type="Proteomes" id="UP000636010">
    <property type="component" value="Unassembled WGS sequence"/>
</dbReference>
<feature type="transmembrane region" description="Helical" evidence="1">
    <location>
        <begin position="40"/>
        <end position="64"/>
    </location>
</feature>
<protein>
    <submittedName>
        <fullName evidence="2">Uncharacterized protein</fullName>
    </submittedName>
</protein>
<evidence type="ECO:0000256" key="1">
    <source>
        <dbReference type="SAM" id="Phobius"/>
    </source>
</evidence>
<accession>A0ABQ1M457</accession>
<reference evidence="3" key="1">
    <citation type="journal article" date="2019" name="Int. J. Syst. Evol. Microbiol.">
        <title>The Global Catalogue of Microorganisms (GCM) 10K type strain sequencing project: providing services to taxonomists for standard genome sequencing and annotation.</title>
        <authorList>
            <consortium name="The Broad Institute Genomics Platform"/>
            <consortium name="The Broad Institute Genome Sequencing Center for Infectious Disease"/>
            <person name="Wu L."/>
            <person name="Ma J."/>
        </authorList>
    </citation>
    <scope>NUCLEOTIDE SEQUENCE [LARGE SCALE GENOMIC DNA]</scope>
    <source>
        <strain evidence="3">CGMCC 1.10832</strain>
    </source>
</reference>
<feature type="transmembrane region" description="Helical" evidence="1">
    <location>
        <begin position="70"/>
        <end position="95"/>
    </location>
</feature>
<dbReference type="EMBL" id="BMEC01000005">
    <property type="protein sequence ID" value="GGC34109.1"/>
    <property type="molecule type" value="Genomic_DNA"/>
</dbReference>